<evidence type="ECO:0000259" key="4">
    <source>
        <dbReference type="PROSITE" id="PS51891"/>
    </source>
</evidence>
<comment type="caution">
    <text evidence="5">The sequence shown here is derived from an EMBL/GenBank/DDBJ whole genome shotgun (WGS) entry which is preliminary data.</text>
</comment>
<gene>
    <name evidence="5" type="ORF">GCM10011273_04190</name>
</gene>
<dbReference type="InterPro" id="IPR052355">
    <property type="entry name" value="CENP-V-like"/>
</dbReference>
<dbReference type="Proteomes" id="UP000662572">
    <property type="component" value="Unassembled WGS sequence"/>
</dbReference>
<accession>A0A918PVQ8</accession>
<dbReference type="Gene3D" id="2.170.150.70">
    <property type="match status" value="1"/>
</dbReference>
<dbReference type="PANTHER" id="PTHR28620:SF1">
    <property type="entry name" value="CENP-V_GFA DOMAIN-CONTAINING PROTEIN"/>
    <property type="match status" value="1"/>
</dbReference>
<feature type="domain" description="CENP-V/GFA" evidence="4">
    <location>
        <begin position="3"/>
        <end position="111"/>
    </location>
</feature>
<dbReference type="PROSITE" id="PS51891">
    <property type="entry name" value="CENP_V_GFA"/>
    <property type="match status" value="1"/>
</dbReference>
<dbReference type="PANTHER" id="PTHR28620">
    <property type="entry name" value="CENTROMERE PROTEIN V"/>
    <property type="match status" value="1"/>
</dbReference>
<reference evidence="5" key="2">
    <citation type="submission" date="2020-09" db="EMBL/GenBank/DDBJ databases">
        <authorList>
            <person name="Sun Q."/>
            <person name="Kim S."/>
        </authorList>
    </citation>
    <scope>NUCLEOTIDE SEQUENCE</scope>
    <source>
        <strain evidence="5">KCTC 32296</strain>
    </source>
</reference>
<dbReference type="EMBL" id="BMZB01000001">
    <property type="protein sequence ID" value="GGZ22495.1"/>
    <property type="molecule type" value="Genomic_DNA"/>
</dbReference>
<keyword evidence="6" id="KW-1185">Reference proteome</keyword>
<keyword evidence="3" id="KW-0862">Zinc</keyword>
<name>A0A918PVQ8_9CAUL</name>
<evidence type="ECO:0000256" key="3">
    <source>
        <dbReference type="ARBA" id="ARBA00022833"/>
    </source>
</evidence>
<keyword evidence="2" id="KW-0479">Metal-binding</keyword>
<comment type="similarity">
    <text evidence="1">Belongs to the Gfa family.</text>
</comment>
<dbReference type="AlphaFoldDB" id="A0A918PVQ8"/>
<dbReference type="RefSeq" id="WP_189484705.1">
    <property type="nucleotide sequence ID" value="NZ_BMZB01000001.1"/>
</dbReference>
<evidence type="ECO:0000313" key="5">
    <source>
        <dbReference type="EMBL" id="GGZ22495.1"/>
    </source>
</evidence>
<proteinExistence type="inferred from homology"/>
<evidence type="ECO:0000256" key="1">
    <source>
        <dbReference type="ARBA" id="ARBA00005495"/>
    </source>
</evidence>
<dbReference type="GO" id="GO:0016846">
    <property type="term" value="F:carbon-sulfur lyase activity"/>
    <property type="evidence" value="ECO:0007669"/>
    <property type="project" value="InterPro"/>
</dbReference>
<sequence>MLHTGSCHCGKISFEVEGDFKDAIDCNCSYCRRRGSLLAFVAKDALHLKTDPADIETYRFNTMKIAHNFCKVCGVEPYGEGTAPDGKPMVAVNLRCLPDVDFDKLTINKWNGAEH</sequence>
<dbReference type="GO" id="GO:0046872">
    <property type="term" value="F:metal ion binding"/>
    <property type="evidence" value="ECO:0007669"/>
    <property type="project" value="UniProtKB-KW"/>
</dbReference>
<organism evidence="5 6">
    <name type="scientific">Asticcacaulis endophyticus</name>
    <dbReference type="NCBI Taxonomy" id="1395890"/>
    <lineage>
        <taxon>Bacteria</taxon>
        <taxon>Pseudomonadati</taxon>
        <taxon>Pseudomonadota</taxon>
        <taxon>Alphaproteobacteria</taxon>
        <taxon>Caulobacterales</taxon>
        <taxon>Caulobacteraceae</taxon>
        <taxon>Asticcacaulis</taxon>
    </lineage>
</organism>
<evidence type="ECO:0000256" key="2">
    <source>
        <dbReference type="ARBA" id="ARBA00022723"/>
    </source>
</evidence>
<dbReference type="InterPro" id="IPR011057">
    <property type="entry name" value="Mss4-like_sf"/>
</dbReference>
<evidence type="ECO:0000313" key="6">
    <source>
        <dbReference type="Proteomes" id="UP000662572"/>
    </source>
</evidence>
<dbReference type="SUPFAM" id="SSF51316">
    <property type="entry name" value="Mss4-like"/>
    <property type="match status" value="1"/>
</dbReference>
<dbReference type="InterPro" id="IPR006913">
    <property type="entry name" value="CENP-V/GFA"/>
</dbReference>
<reference evidence="5" key="1">
    <citation type="journal article" date="2014" name="Int. J. Syst. Evol. Microbiol.">
        <title>Complete genome sequence of Corynebacterium casei LMG S-19264T (=DSM 44701T), isolated from a smear-ripened cheese.</title>
        <authorList>
            <consortium name="US DOE Joint Genome Institute (JGI-PGF)"/>
            <person name="Walter F."/>
            <person name="Albersmeier A."/>
            <person name="Kalinowski J."/>
            <person name="Ruckert C."/>
        </authorList>
    </citation>
    <scope>NUCLEOTIDE SEQUENCE</scope>
    <source>
        <strain evidence="5">KCTC 32296</strain>
    </source>
</reference>
<protein>
    <recommendedName>
        <fullName evidence="4">CENP-V/GFA domain-containing protein</fullName>
    </recommendedName>
</protein>
<dbReference type="Pfam" id="PF04828">
    <property type="entry name" value="GFA"/>
    <property type="match status" value="1"/>
</dbReference>